<dbReference type="Pfam" id="PF20311">
    <property type="entry name" value="DUF6607"/>
    <property type="match status" value="1"/>
</dbReference>
<gene>
    <name evidence="1" type="ORF">C4S77_04115</name>
</gene>
<accession>A0A2S8AEZ8</accession>
<evidence type="ECO:0000313" key="2">
    <source>
        <dbReference type="Proteomes" id="UP000238042"/>
    </source>
</evidence>
<name>A0A2S8AEZ8_9FLAO</name>
<dbReference type="RefSeq" id="WP_105246265.1">
    <property type="nucleotide sequence ID" value="NZ_PSZM01000026.1"/>
</dbReference>
<evidence type="ECO:0000313" key="1">
    <source>
        <dbReference type="EMBL" id="PQL93977.1"/>
    </source>
</evidence>
<dbReference type="AlphaFoldDB" id="A0A2S8AEZ8"/>
<protein>
    <submittedName>
        <fullName evidence="1">Uncharacterized protein</fullName>
    </submittedName>
</protein>
<dbReference type="EMBL" id="PSZM01000026">
    <property type="protein sequence ID" value="PQL93977.1"/>
    <property type="molecule type" value="Genomic_DNA"/>
</dbReference>
<dbReference type="OrthoDB" id="8564954at2"/>
<proteinExistence type="predicted"/>
<keyword evidence="2" id="KW-1185">Reference proteome</keyword>
<dbReference type="Proteomes" id="UP000238042">
    <property type="component" value="Unassembled WGS sequence"/>
</dbReference>
<dbReference type="InterPro" id="IPR046715">
    <property type="entry name" value="DUF6607"/>
</dbReference>
<reference evidence="1 2" key="1">
    <citation type="submission" date="2018-02" db="EMBL/GenBank/DDBJ databases">
        <title>Genome sequences of Apibacter spp., gut symbionts of Asian honey bees.</title>
        <authorList>
            <person name="Kwong W.K."/>
            <person name="Steele M.I."/>
            <person name="Moran N.A."/>
        </authorList>
    </citation>
    <scope>NUCLEOTIDE SEQUENCE [LARGE SCALE GENOMIC DNA]</scope>
    <source>
        <strain evidence="2">wkB301</strain>
    </source>
</reference>
<sequence length="299" mass="35748">MKKIIFIFISCSISLINFGQSTKEQDQKSIKSMAGCYEVTFNYAETFSPDKNYKFHDREKTHALELAKIIEDTGDKISIQHLLIVGSKDSAMIVKHWRQDWIYQNTDLYTFDKGTKWKYKSLPKSEVLGQWTQKVYQVDDSPRYQGSSTWIHVDNKNYWENNADAPLPRREYTQRDDYNVLNRTNRQEITDYGWIHIQDNRKILRKKKSKDILIAQERGENVYKKVNPERCLAAEQWWSQNSSIWDKVRNSWDKVYKRNKDLIMKKQKNDIELFEILSKYNTDVSQKEIDKEINKFVEK</sequence>
<organism evidence="1 2">
    <name type="scientific">Apibacter adventoris</name>
    <dbReference type="NCBI Taxonomy" id="1679466"/>
    <lineage>
        <taxon>Bacteria</taxon>
        <taxon>Pseudomonadati</taxon>
        <taxon>Bacteroidota</taxon>
        <taxon>Flavobacteriia</taxon>
        <taxon>Flavobacteriales</taxon>
        <taxon>Weeksellaceae</taxon>
        <taxon>Apibacter</taxon>
    </lineage>
</organism>
<comment type="caution">
    <text evidence="1">The sequence shown here is derived from an EMBL/GenBank/DDBJ whole genome shotgun (WGS) entry which is preliminary data.</text>
</comment>